<name>A0A1V9ZIS0_ACHHY</name>
<keyword evidence="6" id="KW-0472">Membrane</keyword>
<dbReference type="FunFam" id="3.40.50.300:FF:000149">
    <property type="entry name" value="Nuclear valosin-containing protein-like"/>
    <property type="match status" value="1"/>
</dbReference>
<dbReference type="SUPFAM" id="SSF52540">
    <property type="entry name" value="P-loop containing nucleoside triphosphate hydrolases"/>
    <property type="match status" value="2"/>
</dbReference>
<evidence type="ECO:0000256" key="6">
    <source>
        <dbReference type="ARBA" id="ARBA00023136"/>
    </source>
</evidence>
<comment type="similarity">
    <text evidence="2">Belongs to the AAA ATPase family.</text>
</comment>
<evidence type="ECO:0000259" key="9">
    <source>
        <dbReference type="SMART" id="SM00382"/>
    </source>
</evidence>
<evidence type="ECO:0000313" key="11">
    <source>
        <dbReference type="Proteomes" id="UP000243579"/>
    </source>
</evidence>
<dbReference type="GO" id="GO:0016558">
    <property type="term" value="P:protein import into peroxisome matrix"/>
    <property type="evidence" value="ECO:0007669"/>
    <property type="project" value="TreeGrafter"/>
</dbReference>
<dbReference type="AlphaFoldDB" id="A0A1V9ZIS0"/>
<feature type="domain" description="AAA+ ATPase" evidence="9">
    <location>
        <begin position="442"/>
        <end position="609"/>
    </location>
</feature>
<evidence type="ECO:0000256" key="8">
    <source>
        <dbReference type="ARBA" id="ARBA00034532"/>
    </source>
</evidence>
<dbReference type="InterPro" id="IPR050168">
    <property type="entry name" value="AAA_ATPase_domain"/>
</dbReference>
<gene>
    <name evidence="10" type="ORF">ACHHYP_09852</name>
</gene>
<evidence type="ECO:0000256" key="7">
    <source>
        <dbReference type="ARBA" id="ARBA00032509"/>
    </source>
</evidence>
<keyword evidence="5" id="KW-0067">ATP-binding</keyword>
<dbReference type="GO" id="GO:0005524">
    <property type="term" value="F:ATP binding"/>
    <property type="evidence" value="ECO:0007669"/>
    <property type="project" value="UniProtKB-KW"/>
</dbReference>
<keyword evidence="11" id="KW-1185">Reference proteome</keyword>
<sequence>MMQDGGAFLSPFLVPTPSCFVALPEPYVRSCLPNTNPNAGATVLQLTWHNGVETELAFVGWVGELSQGDALEVPIEFGRCLGLADAMERMPGLRVGVSVATLTPTIPMVHMEPCTADDWEIIQLHAGLLENEILRQICVVQHGQQIPVRIQQHTVVHLVVALPPDVPCARLSSNCEIAIAPKARPADDDTTGSHYEASAPLMLQPLNTTAPDGTAVRLVLADDEILVHPVTYAQLDGPPTGLRCASIWEDTGSETTTVLVGRLRCSTAVVPQYVAIASSLLRVLTPAAVTRVRLRVLKTPPLTPLAVELAVPTPATDWADALREWWAAADGLVLAPHGAELRLRDTPVALTLRLRNDAPDTAALPVGAAMDYTLVSSANVPRLEDIRVELAAPRAAAPEAATPAPLVWPALQDVLGRVATFTNPVVSRPHAAARVVLGAATPPGSVLLWGPRGAGKSTLLKLIASHCATTTSILCPGIVVACRDLRGLKMDAVKAKLQEAFAQALQFAPCVLLLDDLDALAPPESDDGPSDQARRLAEHVAELLKHVRLAQATFAAQLRAAGASSAQLVRASTTKGVAVVATARDAHGVHPLLRTCGLFDRPVELALPDAGAREQILIALCRRKQPTDDPVDAPTAAHKTEGFSPRDLQHVVDRALHRHAIARRAQGAAPLELLAGLTDFTPAALRGVDLFKSVIHWADVGGLHDVRTMLKETLELPTKYMKLYRAAPLKLPSGVLLYGPPGCGKTMLAHAVASECGLNFISVKGPEVLNKYIGASEQAVRDLFARAAAAAPSVLFLDEFDAIAPRRGADNTGVTDRVVNQLLTFLDGVESRLGVYVLAATSRPDMIDPALLRPGRLDKSLYCGFPTMAERLDILHAVARKMELTAEATAFLAVVSQRAELYTGADLQAVLYAAQLAAVHETLPAADGRVDGRAADEAASCIQRRHVEQAFEASRPSVSADAKRRYDLMYGSFNNAKAPRVTDFATASSDVAFDAAPGAAQRSALY</sequence>
<dbReference type="SMART" id="SM00382">
    <property type="entry name" value="AAA"/>
    <property type="match status" value="2"/>
</dbReference>
<comment type="subcellular location">
    <subcellularLocation>
        <location evidence="1">Membrane</location>
    </subcellularLocation>
</comment>
<dbReference type="Proteomes" id="UP000243579">
    <property type="component" value="Unassembled WGS sequence"/>
</dbReference>
<evidence type="ECO:0000256" key="5">
    <source>
        <dbReference type="ARBA" id="ARBA00022840"/>
    </source>
</evidence>
<dbReference type="PROSITE" id="PS00674">
    <property type="entry name" value="AAA"/>
    <property type="match status" value="1"/>
</dbReference>
<dbReference type="Gene3D" id="3.10.330.10">
    <property type="match status" value="1"/>
</dbReference>
<proteinExistence type="inferred from homology"/>
<comment type="caution">
    <text evidence="10">The sequence shown here is derived from an EMBL/GenBank/DDBJ whole genome shotgun (WGS) entry which is preliminary data.</text>
</comment>
<dbReference type="InterPro" id="IPR029067">
    <property type="entry name" value="CDC48_domain_2-like_sf"/>
</dbReference>
<dbReference type="EMBL" id="JNBR01000095">
    <property type="protein sequence ID" value="OQR97866.1"/>
    <property type="molecule type" value="Genomic_DNA"/>
</dbReference>
<dbReference type="InterPro" id="IPR003960">
    <property type="entry name" value="ATPase_AAA_CS"/>
</dbReference>
<dbReference type="InterPro" id="IPR027417">
    <property type="entry name" value="P-loop_NTPase"/>
</dbReference>
<dbReference type="InterPro" id="IPR003959">
    <property type="entry name" value="ATPase_AAA_core"/>
</dbReference>
<dbReference type="GO" id="GO:0005778">
    <property type="term" value="C:peroxisomal membrane"/>
    <property type="evidence" value="ECO:0007669"/>
    <property type="project" value="TreeGrafter"/>
</dbReference>
<dbReference type="OrthoDB" id="2187at2759"/>
<dbReference type="GO" id="GO:0005829">
    <property type="term" value="C:cytosol"/>
    <property type="evidence" value="ECO:0007669"/>
    <property type="project" value="TreeGrafter"/>
</dbReference>
<evidence type="ECO:0000256" key="4">
    <source>
        <dbReference type="ARBA" id="ARBA00022801"/>
    </source>
</evidence>
<accession>A0A1V9ZIS0</accession>
<dbReference type="STRING" id="1202772.A0A1V9ZIS0"/>
<keyword evidence="3" id="KW-0547">Nucleotide-binding</keyword>
<dbReference type="Gene3D" id="1.10.8.60">
    <property type="match status" value="2"/>
</dbReference>
<dbReference type="SUPFAM" id="SSF54585">
    <property type="entry name" value="Cdc48 domain 2-like"/>
    <property type="match status" value="1"/>
</dbReference>
<protein>
    <recommendedName>
        <fullName evidence="8">Peroxisomal ATPase PEX1</fullName>
    </recommendedName>
    <alternativeName>
        <fullName evidence="7">Peroxin-1</fullName>
    </alternativeName>
</protein>
<evidence type="ECO:0000256" key="3">
    <source>
        <dbReference type="ARBA" id="ARBA00022741"/>
    </source>
</evidence>
<dbReference type="Gene3D" id="3.40.50.300">
    <property type="entry name" value="P-loop containing nucleotide triphosphate hydrolases"/>
    <property type="match status" value="2"/>
</dbReference>
<dbReference type="GO" id="GO:0016887">
    <property type="term" value="F:ATP hydrolysis activity"/>
    <property type="evidence" value="ECO:0007669"/>
    <property type="project" value="InterPro"/>
</dbReference>
<dbReference type="InterPro" id="IPR015342">
    <property type="entry name" value="PEX1-N_C-lobe"/>
</dbReference>
<dbReference type="InterPro" id="IPR003593">
    <property type="entry name" value="AAA+_ATPase"/>
</dbReference>
<organism evidence="10 11">
    <name type="scientific">Achlya hypogyna</name>
    <name type="common">Oomycete</name>
    <name type="synonym">Protoachlya hypogyna</name>
    <dbReference type="NCBI Taxonomy" id="1202772"/>
    <lineage>
        <taxon>Eukaryota</taxon>
        <taxon>Sar</taxon>
        <taxon>Stramenopiles</taxon>
        <taxon>Oomycota</taxon>
        <taxon>Saprolegniomycetes</taxon>
        <taxon>Saprolegniales</taxon>
        <taxon>Achlyaceae</taxon>
        <taxon>Achlya</taxon>
    </lineage>
</organism>
<dbReference type="PANTHER" id="PTHR23077">
    <property type="entry name" value="AAA-FAMILY ATPASE"/>
    <property type="match status" value="1"/>
</dbReference>
<dbReference type="Pfam" id="PF00004">
    <property type="entry name" value="AAA"/>
    <property type="match status" value="2"/>
</dbReference>
<feature type="domain" description="AAA+ ATPase" evidence="9">
    <location>
        <begin position="731"/>
        <end position="867"/>
    </location>
</feature>
<reference evidence="10 11" key="1">
    <citation type="journal article" date="2014" name="Genome Biol. Evol.">
        <title>The secreted proteins of Achlya hypogyna and Thraustotheca clavata identify the ancestral oomycete secretome and reveal gene acquisitions by horizontal gene transfer.</title>
        <authorList>
            <person name="Misner I."/>
            <person name="Blouin N."/>
            <person name="Leonard G."/>
            <person name="Richards T.A."/>
            <person name="Lane C.E."/>
        </authorList>
    </citation>
    <scope>NUCLEOTIDE SEQUENCE [LARGE SCALE GENOMIC DNA]</scope>
    <source>
        <strain evidence="10 11">ATCC 48635</strain>
    </source>
</reference>
<dbReference type="Pfam" id="PF09262">
    <property type="entry name" value="PEX-1N"/>
    <property type="match status" value="1"/>
</dbReference>
<keyword evidence="4" id="KW-0378">Hydrolase</keyword>
<evidence type="ECO:0000256" key="1">
    <source>
        <dbReference type="ARBA" id="ARBA00004370"/>
    </source>
</evidence>
<evidence type="ECO:0000256" key="2">
    <source>
        <dbReference type="ARBA" id="ARBA00006914"/>
    </source>
</evidence>
<dbReference type="PANTHER" id="PTHR23077:SF12">
    <property type="entry name" value="PEROXISOMAL ATPASE PEX1"/>
    <property type="match status" value="1"/>
</dbReference>
<evidence type="ECO:0000313" key="10">
    <source>
        <dbReference type="EMBL" id="OQR97866.1"/>
    </source>
</evidence>